<organism evidence="2 3">
    <name type="scientific">Quercus rubra</name>
    <name type="common">Northern red oak</name>
    <name type="synonym">Quercus borealis</name>
    <dbReference type="NCBI Taxonomy" id="3512"/>
    <lineage>
        <taxon>Eukaryota</taxon>
        <taxon>Viridiplantae</taxon>
        <taxon>Streptophyta</taxon>
        <taxon>Embryophyta</taxon>
        <taxon>Tracheophyta</taxon>
        <taxon>Spermatophyta</taxon>
        <taxon>Magnoliopsida</taxon>
        <taxon>eudicotyledons</taxon>
        <taxon>Gunneridae</taxon>
        <taxon>Pentapetalae</taxon>
        <taxon>rosids</taxon>
        <taxon>fabids</taxon>
        <taxon>Fagales</taxon>
        <taxon>Fagaceae</taxon>
        <taxon>Quercus</taxon>
    </lineage>
</organism>
<evidence type="ECO:0000256" key="1">
    <source>
        <dbReference type="SAM" id="MobiDB-lite"/>
    </source>
</evidence>
<protein>
    <submittedName>
        <fullName evidence="2">Uncharacterized protein</fullName>
    </submittedName>
</protein>
<evidence type="ECO:0000313" key="3">
    <source>
        <dbReference type="Proteomes" id="UP001324115"/>
    </source>
</evidence>
<feature type="compositionally biased region" description="Low complexity" evidence="1">
    <location>
        <begin position="18"/>
        <end position="36"/>
    </location>
</feature>
<proteinExistence type="predicted"/>
<reference evidence="2 3" key="1">
    <citation type="journal article" date="2023" name="G3 (Bethesda)">
        <title>A haplotype-resolved chromosome-scale genome for Quercus rubra L. provides insights into the genetics of adaptive traits for red oak species.</title>
        <authorList>
            <person name="Kapoor B."/>
            <person name="Jenkins J."/>
            <person name="Schmutz J."/>
            <person name="Zhebentyayeva T."/>
            <person name="Kuelheim C."/>
            <person name="Coggeshall M."/>
            <person name="Heim C."/>
            <person name="Lasky J.R."/>
            <person name="Leites L."/>
            <person name="Islam-Faridi N."/>
            <person name="Romero-Severson J."/>
            <person name="DeLeo V.L."/>
            <person name="Lucas S.M."/>
            <person name="Lazic D."/>
            <person name="Gailing O."/>
            <person name="Carlson J."/>
            <person name="Staton M."/>
        </authorList>
    </citation>
    <scope>NUCLEOTIDE SEQUENCE [LARGE SCALE GENOMIC DNA]</scope>
    <source>
        <strain evidence="2">Pseudo-F2</strain>
    </source>
</reference>
<dbReference type="AlphaFoldDB" id="A0AAN7FG70"/>
<sequence length="274" mass="30275">MGGGALHIDLPKMQFKTSSSNLPSLPPSSSSSSKNNLNLPVSATFAGNLTTSCSATRCSSHSETCGKLETVDGREEKRATGSLYNLVFGQVPSQLEIENAIRALQSFMLGNSSSGSELKWLEQKLDCFDPKLLLSQGYRRLCDAFRLLQTDPTVKRLVVSLASDKAVWDAILRNESVREFQWTPYAVNYVRPLISNEEPDLATRILMWILDATKAKVIELIEKFLSLVNELFQPPKSNNPTEGNKEQMEEKIRSSLLLSVVILLIAVVARVQAA</sequence>
<dbReference type="Proteomes" id="UP001324115">
    <property type="component" value="Unassembled WGS sequence"/>
</dbReference>
<dbReference type="PANTHER" id="PTHR33625">
    <property type="entry name" value="OS08G0179900 PROTEIN"/>
    <property type="match status" value="1"/>
</dbReference>
<name>A0AAN7FG70_QUERU</name>
<gene>
    <name evidence="2" type="ORF">RGQ29_017130</name>
</gene>
<accession>A0AAN7FG70</accession>
<keyword evidence="3" id="KW-1185">Reference proteome</keyword>
<dbReference type="PANTHER" id="PTHR33625:SF2">
    <property type="entry name" value="POST-SET DOMAIN-CONTAINING PROTEIN"/>
    <property type="match status" value="1"/>
</dbReference>
<comment type="caution">
    <text evidence="2">The sequence shown here is derived from an EMBL/GenBank/DDBJ whole genome shotgun (WGS) entry which is preliminary data.</text>
</comment>
<dbReference type="EMBL" id="JAXUIC010000004">
    <property type="protein sequence ID" value="KAK4592848.1"/>
    <property type="molecule type" value="Genomic_DNA"/>
</dbReference>
<feature type="region of interest" description="Disordered" evidence="1">
    <location>
        <begin position="17"/>
        <end position="36"/>
    </location>
</feature>
<evidence type="ECO:0000313" key="2">
    <source>
        <dbReference type="EMBL" id="KAK4592848.1"/>
    </source>
</evidence>